<organism evidence="1 2">
    <name type="scientific">Lachnospira intestinalis</name>
    <dbReference type="NCBI Taxonomy" id="3133158"/>
    <lineage>
        <taxon>Bacteria</taxon>
        <taxon>Bacillati</taxon>
        <taxon>Bacillota</taxon>
        <taxon>Clostridia</taxon>
        <taxon>Lachnospirales</taxon>
        <taxon>Lachnospiraceae</taxon>
        <taxon>Lachnospira</taxon>
    </lineage>
</organism>
<evidence type="ECO:0000313" key="1">
    <source>
        <dbReference type="EMBL" id="MEQ2536253.1"/>
    </source>
</evidence>
<proteinExistence type="predicted"/>
<gene>
    <name evidence="1" type="ORF">WMO38_14200</name>
</gene>
<comment type="caution">
    <text evidence="1">The sequence shown here is derived from an EMBL/GenBank/DDBJ whole genome shotgun (WGS) entry which is preliminary data.</text>
</comment>
<evidence type="ECO:0000313" key="2">
    <source>
        <dbReference type="Proteomes" id="UP001480973"/>
    </source>
</evidence>
<keyword evidence="2" id="KW-1185">Reference proteome</keyword>
<protein>
    <submittedName>
        <fullName evidence="1">Uncharacterized protein</fullName>
    </submittedName>
</protein>
<dbReference type="Proteomes" id="UP001480973">
    <property type="component" value="Unassembled WGS sequence"/>
</dbReference>
<name>A0ABV1GRW7_9FIRM</name>
<sequence>MNKGNVIEIRCKKCKKRFFDYLINDDKSSDMEVVMNGISLKCERCDRVMVMKKYTQGYLISHSKNGVFKI</sequence>
<reference evidence="1 2" key="1">
    <citation type="submission" date="2024-03" db="EMBL/GenBank/DDBJ databases">
        <title>Human intestinal bacterial collection.</title>
        <authorList>
            <person name="Pauvert C."/>
            <person name="Hitch T.C.A."/>
            <person name="Clavel T."/>
        </authorList>
    </citation>
    <scope>NUCLEOTIDE SEQUENCE [LARGE SCALE GENOMIC DNA]</scope>
    <source>
        <strain evidence="1 2">CLA-JM-H10</strain>
    </source>
</reference>
<accession>A0ABV1GRW7</accession>
<dbReference type="EMBL" id="JBBMES010000026">
    <property type="protein sequence ID" value="MEQ2536253.1"/>
    <property type="molecule type" value="Genomic_DNA"/>
</dbReference>